<dbReference type="Gene3D" id="2.160.20.10">
    <property type="entry name" value="Single-stranded right-handed beta-helix, Pectin lyase-like"/>
    <property type="match status" value="2"/>
</dbReference>
<dbReference type="SMART" id="SM00710">
    <property type="entry name" value="PbH1"/>
    <property type="match status" value="11"/>
</dbReference>
<gene>
    <name evidence="4" type="ORF">ACFFK0_06100</name>
</gene>
<keyword evidence="5" id="KW-1185">Reference proteome</keyword>
<accession>A0ABV6DHB1</accession>
<evidence type="ECO:0000313" key="4">
    <source>
        <dbReference type="EMBL" id="MFC0212028.1"/>
    </source>
</evidence>
<proteinExistence type="predicted"/>
<feature type="domain" description="Right handed beta helix" evidence="3">
    <location>
        <begin position="270"/>
        <end position="417"/>
    </location>
</feature>
<reference evidence="4 5" key="1">
    <citation type="submission" date="2024-09" db="EMBL/GenBank/DDBJ databases">
        <authorList>
            <person name="Sun Q."/>
            <person name="Mori K."/>
        </authorList>
    </citation>
    <scope>NUCLEOTIDE SEQUENCE [LARGE SCALE GENOMIC DNA]</scope>
    <source>
        <strain evidence="4 5">CCM 7759</strain>
    </source>
</reference>
<sequence>MKLKMLLAMLAMLSTVAVPAGIASAADENKGIEDRHPDGKEKKKVHISADAAASIRVFDVTSSVYGANGSDTADDTAAIQKALDAAGTTGGGIVYFPKGTYVTSKDLKVYSNTKLLGSQAKISKADVGDSYAVFAIQPGQSKIVFEELWIENNKSSGSIGIDFGMNSSDIDVQDNRFTGRYAQSVNINATGVKHIEVTGNHFEEVNYAVLTNHQATDVRDVRIVNNEFINIYSDAIELNHPGSTYTAGANIIIADNYLSVPAAYGSGTAGGFGIGVAGATHVSITGNIIENARYEAIHIEDEAKHISIVGNIINGVENDPDLVLNSGIYVIDGDYITVSGNSIRGANDYGIHLEYAQGTQATNTTITGNTVTASGGGIKVSGDGKADIIVSDNIATANQGHGLHVVGSPHSLKVTDNISRDNTGYGLFVDGQSKGWYISGNSLFDNGSGDIGLNATVTLPIPLRDQSRLLSGTVASSYTPWLDAFSLGKGAEGLLYVTATRDNARSVSIYKVSWNGTALTISQVANETFGTLGLDTPKMNGSKIQVHAYSPSPNGSTVQFDVQFEGLIMHK</sequence>
<evidence type="ECO:0000259" key="2">
    <source>
        <dbReference type="Pfam" id="PF12708"/>
    </source>
</evidence>
<name>A0ABV6DHB1_9BACL</name>
<dbReference type="InterPro" id="IPR006626">
    <property type="entry name" value="PbH1"/>
</dbReference>
<keyword evidence="1" id="KW-0732">Signal</keyword>
<feature type="signal peptide" evidence="1">
    <location>
        <begin position="1"/>
        <end position="25"/>
    </location>
</feature>
<dbReference type="InterPro" id="IPR012334">
    <property type="entry name" value="Pectin_lyas_fold"/>
</dbReference>
<protein>
    <submittedName>
        <fullName evidence="4">Right-handed parallel beta-helix repeat-containing protein</fullName>
    </submittedName>
</protein>
<dbReference type="SUPFAM" id="SSF51126">
    <property type="entry name" value="Pectin lyase-like"/>
    <property type="match status" value="2"/>
</dbReference>
<dbReference type="NCBIfam" id="TIGR03804">
    <property type="entry name" value="para_beta_helix"/>
    <property type="match status" value="1"/>
</dbReference>
<feature type="chain" id="PRO_5047302365" evidence="1">
    <location>
        <begin position="26"/>
        <end position="571"/>
    </location>
</feature>
<dbReference type="EMBL" id="JBHLWN010000025">
    <property type="protein sequence ID" value="MFC0212028.1"/>
    <property type="molecule type" value="Genomic_DNA"/>
</dbReference>
<comment type="caution">
    <text evidence="4">The sequence shown here is derived from an EMBL/GenBank/DDBJ whole genome shotgun (WGS) entry which is preliminary data.</text>
</comment>
<dbReference type="Pfam" id="PF13229">
    <property type="entry name" value="Beta_helix"/>
    <property type="match status" value="1"/>
</dbReference>
<evidence type="ECO:0000256" key="1">
    <source>
        <dbReference type="SAM" id="SignalP"/>
    </source>
</evidence>
<organism evidence="4 5">
    <name type="scientific">Paenibacillus chartarius</name>
    <dbReference type="NCBI Taxonomy" id="747481"/>
    <lineage>
        <taxon>Bacteria</taxon>
        <taxon>Bacillati</taxon>
        <taxon>Bacillota</taxon>
        <taxon>Bacilli</taxon>
        <taxon>Bacillales</taxon>
        <taxon>Paenibacillaceae</taxon>
        <taxon>Paenibacillus</taxon>
    </lineage>
</organism>
<dbReference type="InterPro" id="IPR024535">
    <property type="entry name" value="RHGA/B-epi-like_pectate_lyase"/>
</dbReference>
<dbReference type="InterPro" id="IPR011050">
    <property type="entry name" value="Pectin_lyase_fold/virulence"/>
</dbReference>
<dbReference type="RefSeq" id="WP_377469088.1">
    <property type="nucleotide sequence ID" value="NZ_JBHLWN010000025.1"/>
</dbReference>
<feature type="domain" description="Rhamnogalacturonase A/B/Epimerase-like pectate lyase" evidence="2">
    <location>
        <begin position="65"/>
        <end position="266"/>
    </location>
</feature>
<dbReference type="InterPro" id="IPR039448">
    <property type="entry name" value="Beta_helix"/>
</dbReference>
<evidence type="ECO:0000313" key="5">
    <source>
        <dbReference type="Proteomes" id="UP001589776"/>
    </source>
</evidence>
<evidence type="ECO:0000259" key="3">
    <source>
        <dbReference type="Pfam" id="PF13229"/>
    </source>
</evidence>
<dbReference type="Pfam" id="PF12708">
    <property type="entry name" value="Pect-lyase_RHGA_epim"/>
    <property type="match status" value="1"/>
</dbReference>
<dbReference type="InterPro" id="IPR022441">
    <property type="entry name" value="Para_beta_helix_rpt-2"/>
</dbReference>
<dbReference type="Proteomes" id="UP001589776">
    <property type="component" value="Unassembled WGS sequence"/>
</dbReference>